<protein>
    <submittedName>
        <fullName evidence="1">Uncharacterized protein</fullName>
    </submittedName>
</protein>
<dbReference type="AlphaFoldDB" id="A0AA35QYJ5"/>
<dbReference type="Proteomes" id="UP001174909">
    <property type="component" value="Unassembled WGS sequence"/>
</dbReference>
<evidence type="ECO:0000313" key="2">
    <source>
        <dbReference type="Proteomes" id="UP001174909"/>
    </source>
</evidence>
<organism evidence="1 2">
    <name type="scientific">Geodia barretti</name>
    <name type="common">Barrett's horny sponge</name>
    <dbReference type="NCBI Taxonomy" id="519541"/>
    <lineage>
        <taxon>Eukaryota</taxon>
        <taxon>Metazoa</taxon>
        <taxon>Porifera</taxon>
        <taxon>Demospongiae</taxon>
        <taxon>Heteroscleromorpha</taxon>
        <taxon>Tetractinellida</taxon>
        <taxon>Astrophorina</taxon>
        <taxon>Geodiidae</taxon>
        <taxon>Geodia</taxon>
    </lineage>
</organism>
<dbReference type="EMBL" id="CASHTH010000299">
    <property type="protein sequence ID" value="CAI7997229.1"/>
    <property type="molecule type" value="Genomic_DNA"/>
</dbReference>
<comment type="caution">
    <text evidence="1">The sequence shown here is derived from an EMBL/GenBank/DDBJ whole genome shotgun (WGS) entry which is preliminary data.</text>
</comment>
<keyword evidence="2" id="KW-1185">Reference proteome</keyword>
<evidence type="ECO:0000313" key="1">
    <source>
        <dbReference type="EMBL" id="CAI7997229.1"/>
    </source>
</evidence>
<proteinExistence type="predicted"/>
<name>A0AA35QYJ5_GEOBA</name>
<sequence>MPEDEITIITMDDMAVVFSETDAFGIHRESVSVELSREDPGSVQVNSRGVVEITLPASTEVQAFTDEIRAQLVALGYQYDPTRTAFEAEGDAGDEPEGDDWLA</sequence>
<gene>
    <name evidence="1" type="ORF">GBAR_LOCUS2109</name>
</gene>
<accession>A0AA35QYJ5</accession>
<reference evidence="1" key="1">
    <citation type="submission" date="2023-03" db="EMBL/GenBank/DDBJ databases">
        <authorList>
            <person name="Steffen K."/>
            <person name="Cardenas P."/>
        </authorList>
    </citation>
    <scope>NUCLEOTIDE SEQUENCE</scope>
</reference>